<sequence length="260" mass="28646">MAHRLVLRRLWTLSVNDIRCLPTSTASVASSCYSTSLQSSTTRVSFLSPSRSLPRALPHTSRREVSFNVQDSEDFTERVINSELPVLVDFHAQWCGPCKILGPRLEKAVAKQKGRVAMAKVDIDDHTDLAIEYGVRPSLSISLWHSCPPVWLISAVLGCRILSSYLYDVLLSQSVTSSVLQRVALSALRSLLFPQSSPCGEVTSSITLWGSKMMMSWTHLSAKSLDNEIHLSSPSHTPTIIVLMLFSLILARPASPGLPF</sequence>
<dbReference type="CDD" id="cd02947">
    <property type="entry name" value="TRX_family"/>
    <property type="match status" value="1"/>
</dbReference>
<dbReference type="PROSITE" id="PS00194">
    <property type="entry name" value="THIOREDOXIN_1"/>
    <property type="match status" value="1"/>
</dbReference>
<dbReference type="Gene3D" id="3.40.30.10">
    <property type="entry name" value="Glutaredoxin"/>
    <property type="match status" value="1"/>
</dbReference>
<organism evidence="3 4">
    <name type="scientific">Haplochromis burtoni</name>
    <name type="common">Burton's mouthbrooder</name>
    <name type="synonym">Chromis burtoni</name>
    <dbReference type="NCBI Taxonomy" id="8153"/>
    <lineage>
        <taxon>Eukaryota</taxon>
        <taxon>Metazoa</taxon>
        <taxon>Chordata</taxon>
        <taxon>Craniata</taxon>
        <taxon>Vertebrata</taxon>
        <taxon>Euteleostomi</taxon>
        <taxon>Actinopterygii</taxon>
        <taxon>Neopterygii</taxon>
        <taxon>Teleostei</taxon>
        <taxon>Neoteleostei</taxon>
        <taxon>Acanthomorphata</taxon>
        <taxon>Ovalentaria</taxon>
        <taxon>Cichlomorphae</taxon>
        <taxon>Cichliformes</taxon>
        <taxon>Cichlidae</taxon>
        <taxon>African cichlids</taxon>
        <taxon>Pseudocrenilabrinae</taxon>
        <taxon>Haplochromini</taxon>
        <taxon>Haplochromis</taxon>
    </lineage>
</organism>
<dbReference type="STRING" id="8153.ENSHBUP00000018213"/>
<dbReference type="PANTHER" id="PTHR43601:SF3">
    <property type="entry name" value="THIOREDOXIN, MITOCHONDRIAL"/>
    <property type="match status" value="1"/>
</dbReference>
<evidence type="ECO:0000313" key="3">
    <source>
        <dbReference type="Ensembl" id="ENSHBUP00000018213.1"/>
    </source>
</evidence>
<dbReference type="PROSITE" id="PS51257">
    <property type="entry name" value="PROKAR_LIPOPROTEIN"/>
    <property type="match status" value="1"/>
</dbReference>
<dbReference type="PROSITE" id="PS51352">
    <property type="entry name" value="THIOREDOXIN_2"/>
    <property type="match status" value="1"/>
</dbReference>
<comment type="similarity">
    <text evidence="1">Belongs to the thioredoxin family.</text>
</comment>
<dbReference type="Ensembl" id="ENSHBUT00000027184.1">
    <property type="protein sequence ID" value="ENSHBUP00000018213.1"/>
    <property type="gene ID" value="ENSHBUG00000020290.1"/>
</dbReference>
<accession>A0A3Q2VZF2</accession>
<dbReference type="PANTHER" id="PTHR43601">
    <property type="entry name" value="THIOREDOXIN, MITOCHONDRIAL"/>
    <property type="match status" value="1"/>
</dbReference>
<proteinExistence type="inferred from homology"/>
<dbReference type="Pfam" id="PF00085">
    <property type="entry name" value="Thioredoxin"/>
    <property type="match status" value="1"/>
</dbReference>
<dbReference type="InterPro" id="IPR013766">
    <property type="entry name" value="Thioredoxin_domain"/>
</dbReference>
<dbReference type="GO" id="GO:0045454">
    <property type="term" value="P:cell redox homeostasis"/>
    <property type="evidence" value="ECO:0007669"/>
    <property type="project" value="TreeGrafter"/>
</dbReference>
<reference evidence="3" key="1">
    <citation type="submission" date="2025-08" db="UniProtKB">
        <authorList>
            <consortium name="Ensembl"/>
        </authorList>
    </citation>
    <scope>IDENTIFICATION</scope>
</reference>
<evidence type="ECO:0000259" key="2">
    <source>
        <dbReference type="PROSITE" id="PS51352"/>
    </source>
</evidence>
<dbReference type="InterPro" id="IPR017937">
    <property type="entry name" value="Thioredoxin_CS"/>
</dbReference>
<feature type="domain" description="Thioredoxin" evidence="2">
    <location>
        <begin position="42"/>
        <end position="190"/>
    </location>
</feature>
<dbReference type="AlphaFoldDB" id="A0A3Q2VZF2"/>
<dbReference type="InterPro" id="IPR036249">
    <property type="entry name" value="Thioredoxin-like_sf"/>
</dbReference>
<reference evidence="3" key="2">
    <citation type="submission" date="2025-09" db="UniProtKB">
        <authorList>
            <consortium name="Ensembl"/>
        </authorList>
    </citation>
    <scope>IDENTIFICATION</scope>
</reference>
<evidence type="ECO:0000313" key="4">
    <source>
        <dbReference type="Proteomes" id="UP000264840"/>
    </source>
</evidence>
<dbReference type="Proteomes" id="UP000264840">
    <property type="component" value="Unplaced"/>
</dbReference>
<protein>
    <submittedName>
        <fullName evidence="3">Thioredoxin 2</fullName>
    </submittedName>
</protein>
<name>A0A3Q2VZF2_HAPBU</name>
<dbReference type="GO" id="GO:0005739">
    <property type="term" value="C:mitochondrion"/>
    <property type="evidence" value="ECO:0007669"/>
    <property type="project" value="TreeGrafter"/>
</dbReference>
<dbReference type="GeneTree" id="ENSGT00530000064086"/>
<dbReference type="SUPFAM" id="SSF52833">
    <property type="entry name" value="Thioredoxin-like"/>
    <property type="match status" value="1"/>
</dbReference>
<keyword evidence="4" id="KW-1185">Reference proteome</keyword>
<evidence type="ECO:0000256" key="1">
    <source>
        <dbReference type="ARBA" id="ARBA00008987"/>
    </source>
</evidence>